<dbReference type="SUPFAM" id="SSF52540">
    <property type="entry name" value="P-loop containing nucleoside triphosphate hydrolases"/>
    <property type="match status" value="1"/>
</dbReference>
<evidence type="ECO:0000313" key="2">
    <source>
        <dbReference type="EMBL" id="KAJ8422804.1"/>
    </source>
</evidence>
<dbReference type="Gene3D" id="1.10.8.430">
    <property type="entry name" value="Helical domain of apoptotic protease-activating factors"/>
    <property type="match status" value="1"/>
</dbReference>
<dbReference type="GO" id="GO:0043531">
    <property type="term" value="F:ADP binding"/>
    <property type="evidence" value="ECO:0007669"/>
    <property type="project" value="InterPro"/>
</dbReference>
<sequence>MKGGNVSRKVDHLFSRYNRLAIAYKISRGVKEIRKRLDAIASNHNQFGFKLDCQPIRRRREDTCSYTTATIVEDEHIYKLEGLSKEDSWRLFEMTAFGQRYGQQCPPDLVEIGQGIVKRCANVPLAIKVVGSLLYNQGKEKWLWFQKAELGRLKDALQICRSLRLRFVPVFALATVQM</sequence>
<keyword evidence="3" id="KW-1185">Reference proteome</keyword>
<gene>
    <name evidence="2" type="ORF">Cgig2_018005</name>
</gene>
<dbReference type="InterPro" id="IPR027417">
    <property type="entry name" value="P-loop_NTPase"/>
</dbReference>
<dbReference type="Proteomes" id="UP001153076">
    <property type="component" value="Unassembled WGS sequence"/>
</dbReference>
<evidence type="ECO:0000256" key="1">
    <source>
        <dbReference type="ARBA" id="ARBA00022821"/>
    </source>
</evidence>
<evidence type="ECO:0008006" key="4">
    <source>
        <dbReference type="Google" id="ProtNLM"/>
    </source>
</evidence>
<reference evidence="2" key="1">
    <citation type="submission" date="2022-04" db="EMBL/GenBank/DDBJ databases">
        <title>Carnegiea gigantea Genome sequencing and assembly v2.</title>
        <authorList>
            <person name="Copetti D."/>
            <person name="Sanderson M.J."/>
            <person name="Burquez A."/>
            <person name="Wojciechowski M.F."/>
        </authorList>
    </citation>
    <scope>NUCLEOTIDE SEQUENCE</scope>
    <source>
        <strain evidence="2">SGP5-SGP5p</strain>
        <tissue evidence="2">Aerial part</tissue>
    </source>
</reference>
<comment type="caution">
    <text evidence="2">The sequence shown here is derived from an EMBL/GenBank/DDBJ whole genome shotgun (WGS) entry which is preliminary data.</text>
</comment>
<dbReference type="GO" id="GO:0006952">
    <property type="term" value="P:defense response"/>
    <property type="evidence" value="ECO:0007669"/>
    <property type="project" value="UniProtKB-KW"/>
</dbReference>
<dbReference type="PANTHER" id="PTHR36766">
    <property type="entry name" value="PLANT BROAD-SPECTRUM MILDEW RESISTANCE PROTEIN RPW8"/>
    <property type="match status" value="1"/>
</dbReference>
<name>A0A9Q1GNP9_9CARY</name>
<dbReference type="OrthoDB" id="1357022at2759"/>
<dbReference type="InterPro" id="IPR042197">
    <property type="entry name" value="Apaf_helical"/>
</dbReference>
<evidence type="ECO:0000313" key="3">
    <source>
        <dbReference type="Proteomes" id="UP001153076"/>
    </source>
</evidence>
<keyword evidence="1" id="KW-0611">Plant defense</keyword>
<proteinExistence type="predicted"/>
<dbReference type="PANTHER" id="PTHR36766:SF35">
    <property type="entry name" value="DISEASE RESISTANCE PROTEIN RGA3"/>
    <property type="match status" value="1"/>
</dbReference>
<protein>
    <recommendedName>
        <fullName evidence="4">NB-ARC domain-containing protein</fullName>
    </recommendedName>
</protein>
<dbReference type="EMBL" id="JAKOGI010002137">
    <property type="protein sequence ID" value="KAJ8422804.1"/>
    <property type="molecule type" value="Genomic_DNA"/>
</dbReference>
<organism evidence="2 3">
    <name type="scientific">Carnegiea gigantea</name>
    <dbReference type="NCBI Taxonomy" id="171969"/>
    <lineage>
        <taxon>Eukaryota</taxon>
        <taxon>Viridiplantae</taxon>
        <taxon>Streptophyta</taxon>
        <taxon>Embryophyta</taxon>
        <taxon>Tracheophyta</taxon>
        <taxon>Spermatophyta</taxon>
        <taxon>Magnoliopsida</taxon>
        <taxon>eudicotyledons</taxon>
        <taxon>Gunneridae</taxon>
        <taxon>Pentapetalae</taxon>
        <taxon>Caryophyllales</taxon>
        <taxon>Cactineae</taxon>
        <taxon>Cactaceae</taxon>
        <taxon>Cactoideae</taxon>
        <taxon>Echinocereeae</taxon>
        <taxon>Carnegiea</taxon>
    </lineage>
</organism>
<dbReference type="AlphaFoldDB" id="A0A9Q1GNP9"/>
<accession>A0A9Q1GNP9</accession>